<name>Q6YQF5_ONYPE</name>
<dbReference type="AlphaFoldDB" id="Q6YQF5"/>
<keyword evidence="1" id="KW-0472">Membrane</keyword>
<dbReference type="HOGENOM" id="CLU_060940_0_0_14"/>
<dbReference type="eggNOG" id="COG1196">
    <property type="taxonomic scope" value="Bacteria"/>
</dbReference>
<organism evidence="2 3">
    <name type="scientific">Onion yellows phytoplasma (strain OY-M)</name>
    <dbReference type="NCBI Taxonomy" id="262768"/>
    <lineage>
        <taxon>Bacteria</taxon>
        <taxon>Bacillati</taxon>
        <taxon>Mycoplasmatota</taxon>
        <taxon>Mollicutes</taxon>
        <taxon>Acholeplasmatales</taxon>
        <taxon>Acholeplasmataceae</taxon>
        <taxon>Candidatus Phytoplasma</taxon>
        <taxon>16SrI (Aster yellows group)</taxon>
    </lineage>
</organism>
<keyword evidence="1" id="KW-0812">Transmembrane</keyword>
<dbReference type="STRING" id="262768.PAM_418"/>
<evidence type="ECO:0000313" key="2">
    <source>
        <dbReference type="EMBL" id="BAD04503.1"/>
    </source>
</evidence>
<dbReference type="KEGG" id="poy:PAM_418"/>
<feature type="transmembrane region" description="Helical" evidence="1">
    <location>
        <begin position="323"/>
        <end position="344"/>
    </location>
</feature>
<dbReference type="BioCyc" id="OYEL262768:G1G26-504-MONOMER"/>
<reference evidence="2 3" key="1">
    <citation type="journal article" date="2004" name="Nat. Genet.">
        <title>Reductive evolution suggested from the complete genome sequence of a plant-pathogenic phytoplasma.</title>
        <authorList>
            <person name="Oshima K."/>
            <person name="Kakizawa S."/>
            <person name="Nishigawa H."/>
            <person name="Jung H.-Y."/>
            <person name="Wei W."/>
            <person name="Suzuki S."/>
            <person name="Arashida R."/>
            <person name="Nakata D."/>
            <person name="Miyata S."/>
            <person name="Ugaki M."/>
            <person name="Namba S."/>
        </authorList>
    </citation>
    <scope>NUCLEOTIDE SEQUENCE [LARGE SCALE GENOMIC DNA]</scope>
    <source>
        <strain evidence="3">OY-M</strain>
    </source>
</reference>
<evidence type="ECO:0000313" key="3">
    <source>
        <dbReference type="Proteomes" id="UP000002523"/>
    </source>
</evidence>
<keyword evidence="3" id="KW-1185">Reference proteome</keyword>
<evidence type="ECO:0000256" key="1">
    <source>
        <dbReference type="SAM" id="Phobius"/>
    </source>
</evidence>
<keyword evidence="1" id="KW-1133">Transmembrane helix</keyword>
<dbReference type="Proteomes" id="UP000002523">
    <property type="component" value="Chromosome"/>
</dbReference>
<feature type="transmembrane region" description="Helical" evidence="1">
    <location>
        <begin position="6"/>
        <end position="28"/>
    </location>
</feature>
<protein>
    <submittedName>
        <fullName evidence="2">Uncharacterized protein</fullName>
    </submittedName>
</protein>
<dbReference type="EMBL" id="AP006628">
    <property type="protein sequence ID" value="BAD04503.1"/>
    <property type="molecule type" value="Genomic_DNA"/>
</dbReference>
<gene>
    <name evidence="2" type="ordered locus">PAM_418</name>
</gene>
<proteinExistence type="predicted"/>
<accession>Q6YQF5</accession>
<sequence length="383" mass="45178">MITLTLIEKIFICFLCVFIGFGFANIIYQPPKYDFIQPVNSTDKNNVFLSVEQSSNKNTELKKFNSAFKLSSKEIDNYFYDKIIPIKEKEIDNMKCYNVHLGENSNIKDALGWLHYHFPNKNFKSNFSYALYNNNSLNNEIDFQYRIKEPPPKDFLLAYFDGGTRDGKNNIYNLDTLTQMGNGASDLYFFWSNNRPYIPESTTFTPENYHLEIIYDKGTNYGGPSYLAIDKIIIKDIQKDKIVAVYPINQKIEEPFYIHNYDFVLKFPFYNYIQEGMLWSNSHIKSLKKLIYMKNALDKIVLYIMMLNKKIEKKGTNMKLKQIYLNLLVVCGFAILGLWIYGFFLKKYNNNNLFQNNHPPTEQNQSFEGISKYLEYCRRLKNH</sequence>